<proteinExistence type="predicted"/>
<evidence type="ECO:0000256" key="2">
    <source>
        <dbReference type="ARBA" id="ARBA00022833"/>
    </source>
</evidence>
<accession>A0ABU8TQ27</accession>
<evidence type="ECO:0000313" key="6">
    <source>
        <dbReference type="Proteomes" id="UP001385499"/>
    </source>
</evidence>
<feature type="domain" description="ZinT" evidence="4">
    <location>
        <begin position="43"/>
        <end position="219"/>
    </location>
</feature>
<dbReference type="InterPro" id="IPR015304">
    <property type="entry name" value="ZinT_dom"/>
</dbReference>
<dbReference type="RefSeq" id="WP_340276697.1">
    <property type="nucleotide sequence ID" value="NZ_JBAKIA010000016.1"/>
</dbReference>
<dbReference type="Proteomes" id="UP001385499">
    <property type="component" value="Unassembled WGS sequence"/>
</dbReference>
<organism evidence="5 6">
    <name type="scientific">Roseibium algae</name>
    <dbReference type="NCBI Taxonomy" id="3123038"/>
    <lineage>
        <taxon>Bacteria</taxon>
        <taxon>Pseudomonadati</taxon>
        <taxon>Pseudomonadota</taxon>
        <taxon>Alphaproteobacteria</taxon>
        <taxon>Hyphomicrobiales</taxon>
        <taxon>Stappiaceae</taxon>
        <taxon>Roseibium</taxon>
    </lineage>
</organism>
<dbReference type="InterPro" id="IPR012674">
    <property type="entry name" value="Calycin"/>
</dbReference>
<dbReference type="Gene3D" id="2.40.128.20">
    <property type="match status" value="1"/>
</dbReference>
<dbReference type="Pfam" id="PF09223">
    <property type="entry name" value="ZinT"/>
    <property type="match status" value="1"/>
</dbReference>
<comment type="caution">
    <text evidence="5">The sequence shown here is derived from an EMBL/GenBank/DDBJ whole genome shotgun (WGS) entry which is preliminary data.</text>
</comment>
<dbReference type="SUPFAM" id="SSF50814">
    <property type="entry name" value="Lipocalins"/>
    <property type="match status" value="1"/>
</dbReference>
<name>A0ABU8TQ27_9HYPH</name>
<keyword evidence="2" id="KW-0862">Zinc</keyword>
<gene>
    <name evidence="5" type="ORF">V6575_19435</name>
</gene>
<evidence type="ECO:0000313" key="5">
    <source>
        <dbReference type="EMBL" id="MEJ8476270.1"/>
    </source>
</evidence>
<keyword evidence="1 3" id="KW-0732">Signal</keyword>
<feature type="signal peptide" evidence="3">
    <location>
        <begin position="1"/>
        <end position="26"/>
    </location>
</feature>
<reference evidence="5 6" key="1">
    <citation type="submission" date="2024-02" db="EMBL/GenBank/DDBJ databases">
        <title>Roseibium algae sp. nov., isolated from marine alga (Grateloupia sp.), showing potential in myo-inositol conversion.</title>
        <authorList>
            <person name="Wang Y."/>
        </authorList>
    </citation>
    <scope>NUCLEOTIDE SEQUENCE [LARGE SCALE GENOMIC DNA]</scope>
    <source>
        <strain evidence="5 6">H3510</strain>
    </source>
</reference>
<evidence type="ECO:0000256" key="1">
    <source>
        <dbReference type="ARBA" id="ARBA00022729"/>
    </source>
</evidence>
<keyword evidence="6" id="KW-1185">Reference proteome</keyword>
<feature type="chain" id="PRO_5046081137" evidence="3">
    <location>
        <begin position="27"/>
        <end position="219"/>
    </location>
</feature>
<sequence>MQTAFFKSIGALAMGTFLILAPQAHAQSTKSTTEASSHKHASNDIYKGIFENDQIKARTLADWEGDWQSVYPYLQDGTLAPVMEHKAVHGKKTAEEYSAYYDIGYKTNVNRIVIGDEDITFYEDGKATKGTYVGDGFEILTYKSGNRGVRYIFKKTAGDAGAPDFIQFSDHRIAPDKADHYHLYWGNDRAGLLKEVTNWPTYYPSALDGKEIVHQMTAH</sequence>
<protein>
    <submittedName>
        <fullName evidence="5">Metal-binding protein ZinT</fullName>
    </submittedName>
</protein>
<evidence type="ECO:0000256" key="3">
    <source>
        <dbReference type="SAM" id="SignalP"/>
    </source>
</evidence>
<evidence type="ECO:0000259" key="4">
    <source>
        <dbReference type="Pfam" id="PF09223"/>
    </source>
</evidence>
<dbReference type="EMBL" id="JBAKIA010000016">
    <property type="protein sequence ID" value="MEJ8476270.1"/>
    <property type="molecule type" value="Genomic_DNA"/>
</dbReference>